<feature type="chain" id="PRO_5045461522" evidence="4">
    <location>
        <begin position="25"/>
        <end position="252"/>
    </location>
</feature>
<dbReference type="RefSeq" id="WP_180280622.1">
    <property type="nucleotide sequence ID" value="NZ_JABFDB010000001.1"/>
</dbReference>
<evidence type="ECO:0000313" key="6">
    <source>
        <dbReference type="EMBL" id="NYZ18925.1"/>
    </source>
</evidence>
<feature type="domain" description="SAF" evidence="5">
    <location>
        <begin position="121"/>
        <end position="183"/>
    </location>
</feature>
<dbReference type="EMBL" id="JABFDB010000001">
    <property type="protein sequence ID" value="NYZ18925.1"/>
    <property type="molecule type" value="Genomic_DNA"/>
</dbReference>
<dbReference type="PANTHER" id="PTHR36307">
    <property type="entry name" value="FLAGELLA BASAL BODY P-RING FORMATION PROTEIN FLGA"/>
    <property type="match status" value="1"/>
</dbReference>
<evidence type="ECO:0000256" key="3">
    <source>
        <dbReference type="ARBA" id="ARBA00022764"/>
    </source>
</evidence>
<keyword evidence="2 4" id="KW-0732">Signal</keyword>
<comment type="caution">
    <text evidence="6">The sequence shown here is derived from an EMBL/GenBank/DDBJ whole genome shotgun (WGS) entry which is preliminary data.</text>
</comment>
<name>A0ABX2T513_9PROT</name>
<accession>A0ABX2T513</accession>
<keyword evidence="6" id="KW-0282">Flagellum</keyword>
<evidence type="ECO:0000256" key="2">
    <source>
        <dbReference type="ARBA" id="ARBA00022729"/>
    </source>
</evidence>
<feature type="signal peptide" evidence="4">
    <location>
        <begin position="1"/>
        <end position="24"/>
    </location>
</feature>
<dbReference type="Pfam" id="PF13144">
    <property type="entry name" value="ChapFlgA"/>
    <property type="match status" value="1"/>
</dbReference>
<dbReference type="InterPro" id="IPR039246">
    <property type="entry name" value="Flagellar_FlgA"/>
</dbReference>
<dbReference type="PANTHER" id="PTHR36307:SF1">
    <property type="entry name" value="FLAGELLA BASAL BODY P-RING FORMATION PROTEIN FLGA"/>
    <property type="match status" value="1"/>
</dbReference>
<dbReference type="CDD" id="cd11614">
    <property type="entry name" value="SAF_CpaB_FlgA_like"/>
    <property type="match status" value="1"/>
</dbReference>
<reference evidence="6 7" key="1">
    <citation type="submission" date="2020-05" db="EMBL/GenBank/DDBJ databases">
        <title>Azospirillum oleiclasticum sp. nov, a nitrogen-fixing and heavy crude oil-emulsifying bacterium isolated from the crude oil of Yumen Oilfield.</title>
        <authorList>
            <person name="Wu D."/>
            <person name="Cai M."/>
            <person name="Zhang X."/>
        </authorList>
    </citation>
    <scope>NUCLEOTIDE SEQUENCE [LARGE SCALE GENOMIC DNA]</scope>
    <source>
        <strain evidence="6 7">ROY-1-1-2</strain>
    </source>
</reference>
<keyword evidence="7" id="KW-1185">Reference proteome</keyword>
<dbReference type="Gene3D" id="2.30.30.760">
    <property type="match status" value="1"/>
</dbReference>
<dbReference type="Proteomes" id="UP000584642">
    <property type="component" value="Unassembled WGS sequence"/>
</dbReference>
<dbReference type="NCBIfam" id="TIGR03170">
    <property type="entry name" value="flgA_cterm"/>
    <property type="match status" value="1"/>
</dbReference>
<evidence type="ECO:0000256" key="4">
    <source>
        <dbReference type="SAM" id="SignalP"/>
    </source>
</evidence>
<dbReference type="InterPro" id="IPR017585">
    <property type="entry name" value="SAF_FlgA"/>
</dbReference>
<sequence length="252" mass="26173">MIRTASLLLGTALVLATAALTATAQTIGAQVPAAQSVAIYGQDHAEAVLGRELSRQITAGRLRIEFDNRSVELRAPAGAGSLTAENVYYNPVSGRFAAELVVPGTKPAVRLPVAGRAYGVVEVPVLNRRIGTGDAIAAQDIAWVEVRADQAGSDVATSENDLVGMTPKRGVPVNQPVRLRDIQSPRVIDKGALVVITLSTPSMSLSAQGKALQDGGKGDVIRVVNTQSNRIVEATVAGPNVVVVAKPGVPTY</sequence>
<evidence type="ECO:0000313" key="7">
    <source>
        <dbReference type="Proteomes" id="UP000584642"/>
    </source>
</evidence>
<keyword evidence="6" id="KW-0966">Cell projection</keyword>
<dbReference type="InterPro" id="IPR013974">
    <property type="entry name" value="SAF"/>
</dbReference>
<comment type="subcellular location">
    <subcellularLocation>
        <location evidence="1">Periplasm</location>
    </subcellularLocation>
</comment>
<proteinExistence type="predicted"/>
<organism evidence="6 7">
    <name type="scientific">Azospirillum oleiclasticum</name>
    <dbReference type="NCBI Taxonomy" id="2735135"/>
    <lineage>
        <taxon>Bacteria</taxon>
        <taxon>Pseudomonadati</taxon>
        <taxon>Pseudomonadota</taxon>
        <taxon>Alphaproteobacteria</taxon>
        <taxon>Rhodospirillales</taxon>
        <taxon>Azospirillaceae</taxon>
        <taxon>Azospirillum</taxon>
    </lineage>
</organism>
<dbReference type="SMART" id="SM00858">
    <property type="entry name" value="SAF"/>
    <property type="match status" value="1"/>
</dbReference>
<evidence type="ECO:0000259" key="5">
    <source>
        <dbReference type="SMART" id="SM00858"/>
    </source>
</evidence>
<keyword evidence="6" id="KW-0969">Cilium</keyword>
<dbReference type="Gene3D" id="3.90.1210.10">
    <property type="entry name" value="Antifreeze-like/N-acetylneuraminic acid synthase C-terminal domain"/>
    <property type="match status" value="1"/>
</dbReference>
<keyword evidence="3" id="KW-0574">Periplasm</keyword>
<gene>
    <name evidence="6" type="primary">flgA</name>
    <name evidence="6" type="ORF">HND93_04315</name>
</gene>
<evidence type="ECO:0000256" key="1">
    <source>
        <dbReference type="ARBA" id="ARBA00004418"/>
    </source>
</evidence>
<protein>
    <submittedName>
        <fullName evidence="6">Flagellar basal body P-ring formation protein FlgA</fullName>
    </submittedName>
</protein>